<proteinExistence type="predicted"/>
<gene>
    <name evidence="1" type="ORF">S01H4_27561</name>
</gene>
<organism evidence="1">
    <name type="scientific">marine sediment metagenome</name>
    <dbReference type="NCBI Taxonomy" id="412755"/>
    <lineage>
        <taxon>unclassified sequences</taxon>
        <taxon>metagenomes</taxon>
        <taxon>ecological metagenomes</taxon>
    </lineage>
</organism>
<name>X1A6E8_9ZZZZ</name>
<protein>
    <submittedName>
        <fullName evidence="1">Uncharacterized protein</fullName>
    </submittedName>
</protein>
<dbReference type="AlphaFoldDB" id="X1A6E8"/>
<evidence type="ECO:0000313" key="1">
    <source>
        <dbReference type="EMBL" id="GAG77720.1"/>
    </source>
</evidence>
<reference evidence="1" key="1">
    <citation type="journal article" date="2014" name="Front. Microbiol.">
        <title>High frequency of phylogenetically diverse reductive dehalogenase-homologous genes in deep subseafloor sedimentary metagenomes.</title>
        <authorList>
            <person name="Kawai M."/>
            <person name="Futagami T."/>
            <person name="Toyoda A."/>
            <person name="Takaki Y."/>
            <person name="Nishi S."/>
            <person name="Hori S."/>
            <person name="Arai W."/>
            <person name="Tsubouchi T."/>
            <person name="Morono Y."/>
            <person name="Uchiyama I."/>
            <person name="Ito T."/>
            <person name="Fujiyama A."/>
            <person name="Inagaki F."/>
            <person name="Takami H."/>
        </authorList>
    </citation>
    <scope>NUCLEOTIDE SEQUENCE</scope>
    <source>
        <strain evidence="1">Expedition CK06-06</strain>
    </source>
</reference>
<dbReference type="EMBL" id="BART01013495">
    <property type="protein sequence ID" value="GAG77720.1"/>
    <property type="molecule type" value="Genomic_DNA"/>
</dbReference>
<sequence length="51" mass="5706">MEQNELVEARKWCLQAAVELLTEPKTGGVVQAKDVIAYAKELEAYIIEGKK</sequence>
<accession>X1A6E8</accession>
<comment type="caution">
    <text evidence="1">The sequence shown here is derived from an EMBL/GenBank/DDBJ whole genome shotgun (WGS) entry which is preliminary data.</text>
</comment>